<gene>
    <name evidence="2" type="ORF">QE382_004652</name>
</gene>
<evidence type="ECO:0000313" key="3">
    <source>
        <dbReference type="Proteomes" id="UP001244640"/>
    </source>
</evidence>
<keyword evidence="1" id="KW-1133">Transmembrane helix</keyword>
<comment type="caution">
    <text evidence="2">The sequence shown here is derived from an EMBL/GenBank/DDBJ whole genome shotgun (WGS) entry which is preliminary data.</text>
</comment>
<proteinExistence type="predicted"/>
<keyword evidence="1" id="KW-0812">Transmembrane</keyword>
<accession>A0ABU0UCS6</accession>
<protein>
    <recommendedName>
        <fullName evidence="4">PH domain-containing protein</fullName>
    </recommendedName>
</protein>
<evidence type="ECO:0008006" key="4">
    <source>
        <dbReference type="Google" id="ProtNLM"/>
    </source>
</evidence>
<organism evidence="2 3">
    <name type="scientific">Sphingobacterium zeae</name>
    <dbReference type="NCBI Taxonomy" id="1776859"/>
    <lineage>
        <taxon>Bacteria</taxon>
        <taxon>Pseudomonadati</taxon>
        <taxon>Bacteroidota</taxon>
        <taxon>Sphingobacteriia</taxon>
        <taxon>Sphingobacteriales</taxon>
        <taxon>Sphingobacteriaceae</taxon>
        <taxon>Sphingobacterium</taxon>
    </lineage>
</organism>
<evidence type="ECO:0000313" key="2">
    <source>
        <dbReference type="EMBL" id="MDQ1152668.1"/>
    </source>
</evidence>
<dbReference type="RefSeq" id="WP_307187891.1">
    <property type="nucleotide sequence ID" value="NZ_JAUTBA010000001.1"/>
</dbReference>
<dbReference type="EMBL" id="JAUTBA010000001">
    <property type="protein sequence ID" value="MDQ1152668.1"/>
    <property type="molecule type" value="Genomic_DNA"/>
</dbReference>
<feature type="transmembrane region" description="Helical" evidence="1">
    <location>
        <begin position="41"/>
        <end position="59"/>
    </location>
</feature>
<feature type="transmembrane region" description="Helical" evidence="1">
    <location>
        <begin position="18"/>
        <end position="35"/>
    </location>
</feature>
<keyword evidence="3" id="KW-1185">Reference proteome</keyword>
<sequence length="146" mass="16675">MKSNSQTFQLSTLHRGKYMFILLTSILFIGMGMSKVPVQEILKIIIALLMIPFALYLAIKLSTLSSTWILDEEVLRISNAKKTVVFPLSSISYIRNLKRSGGNLIIIHPVKGPAFRTWRNKLFQKEDDLPLLSEALRTADIEYYDL</sequence>
<reference evidence="2 3" key="1">
    <citation type="submission" date="2023-07" db="EMBL/GenBank/DDBJ databases">
        <title>Functional and genomic diversity of the sorghum phyllosphere microbiome.</title>
        <authorList>
            <person name="Shade A."/>
        </authorList>
    </citation>
    <scope>NUCLEOTIDE SEQUENCE [LARGE SCALE GENOMIC DNA]</scope>
    <source>
        <strain evidence="2 3">SORGH_AS_0892</strain>
    </source>
</reference>
<evidence type="ECO:0000256" key="1">
    <source>
        <dbReference type="SAM" id="Phobius"/>
    </source>
</evidence>
<name>A0ABU0UCS6_9SPHI</name>
<keyword evidence="1" id="KW-0472">Membrane</keyword>
<dbReference type="Proteomes" id="UP001244640">
    <property type="component" value="Unassembled WGS sequence"/>
</dbReference>